<evidence type="ECO:0000259" key="4">
    <source>
        <dbReference type="Pfam" id="PF03167"/>
    </source>
</evidence>
<organism evidence="5 6">
    <name type="scientific">Celeribacter baekdonensis</name>
    <dbReference type="NCBI Taxonomy" id="875171"/>
    <lineage>
        <taxon>Bacteria</taxon>
        <taxon>Pseudomonadati</taxon>
        <taxon>Pseudomonadota</taxon>
        <taxon>Alphaproteobacteria</taxon>
        <taxon>Rhodobacterales</taxon>
        <taxon>Roseobacteraceae</taxon>
        <taxon>Celeribacter</taxon>
    </lineage>
</organism>
<name>A0A2R4M067_9RHOB</name>
<evidence type="ECO:0000313" key="5">
    <source>
        <dbReference type="EMBL" id="AVW90462.1"/>
    </source>
</evidence>
<evidence type="ECO:0000256" key="1">
    <source>
        <dbReference type="ARBA" id="ARBA00022763"/>
    </source>
</evidence>
<dbReference type="Pfam" id="PF03167">
    <property type="entry name" value="UDG"/>
    <property type="match status" value="1"/>
</dbReference>
<dbReference type="GO" id="GO:0006285">
    <property type="term" value="P:base-excision repair, AP site formation"/>
    <property type="evidence" value="ECO:0007669"/>
    <property type="project" value="InterPro"/>
</dbReference>
<keyword evidence="3" id="KW-0234">DNA repair</keyword>
<dbReference type="KEGG" id="cbak:DA792_04655"/>
<dbReference type="GO" id="GO:0008263">
    <property type="term" value="F:pyrimidine-specific mismatch base pair DNA N-glycosylase activity"/>
    <property type="evidence" value="ECO:0007669"/>
    <property type="project" value="TreeGrafter"/>
</dbReference>
<proteinExistence type="predicted"/>
<dbReference type="InterPro" id="IPR005122">
    <property type="entry name" value="Uracil-DNA_glycosylase-like"/>
</dbReference>
<dbReference type="SUPFAM" id="SSF52141">
    <property type="entry name" value="Uracil-DNA glycosylase-like"/>
    <property type="match status" value="1"/>
</dbReference>
<dbReference type="RefSeq" id="WP_107718521.1">
    <property type="nucleotide sequence ID" value="NZ_CP028475.1"/>
</dbReference>
<dbReference type="EMBL" id="CP028475">
    <property type="protein sequence ID" value="AVW90462.1"/>
    <property type="molecule type" value="Genomic_DNA"/>
</dbReference>
<dbReference type="PANTHER" id="PTHR12159:SF9">
    <property type="entry name" value="G_T MISMATCH-SPECIFIC THYMINE DNA GLYCOSYLASE"/>
    <property type="match status" value="1"/>
</dbReference>
<dbReference type="AlphaFoldDB" id="A0A2R4M067"/>
<dbReference type="GO" id="GO:0004844">
    <property type="term" value="F:uracil DNA N-glycosylase activity"/>
    <property type="evidence" value="ECO:0007669"/>
    <property type="project" value="TreeGrafter"/>
</dbReference>
<feature type="domain" description="Uracil-DNA glycosylase-like" evidence="4">
    <location>
        <begin position="9"/>
        <end position="146"/>
    </location>
</feature>
<keyword evidence="2" id="KW-0378">Hydrolase</keyword>
<evidence type="ECO:0000256" key="3">
    <source>
        <dbReference type="ARBA" id="ARBA00023204"/>
    </source>
</evidence>
<dbReference type="InterPro" id="IPR036895">
    <property type="entry name" value="Uracil-DNA_glycosylase-like_sf"/>
</dbReference>
<dbReference type="OrthoDB" id="9799921at2"/>
<keyword evidence="1" id="KW-0227">DNA damage</keyword>
<reference evidence="5 6" key="1">
    <citation type="submission" date="2018-03" db="EMBL/GenBank/DDBJ databases">
        <title>The Complete Genome of Celeribacter baekdonensis strain LH4, a Thiosulfate-Oxidizing Alphaproteobacterium Isolated from Gulf of Mexico Continental Slope Sediments.</title>
        <authorList>
            <person name="Flood B.E."/>
            <person name="Bailey J.V."/>
            <person name="Leprich D."/>
        </authorList>
    </citation>
    <scope>NUCLEOTIDE SEQUENCE [LARGE SCALE GENOMIC DNA]</scope>
    <source>
        <strain evidence="5 6">LH4</strain>
    </source>
</reference>
<sequence length="160" mass="18051">MLQDFLEWDLEVLFCGTAAGRRSAEIGSYYAGRGNRFWSVLSEVGLVSQALSIGEEDKLLSHKIGLTDLVKNKSGMDRKLSKQDFAVHRLVGVVHEFQPRKIAFNGKKAGQVVFGKKCIERYGKYHFSGFPEIWILPSTSGAARAYWDIEPWRALAVEIR</sequence>
<accession>A0A2R4M067</accession>
<evidence type="ECO:0000256" key="2">
    <source>
        <dbReference type="ARBA" id="ARBA00022801"/>
    </source>
</evidence>
<dbReference type="CDD" id="cd10028">
    <property type="entry name" value="UDG-F2_TDG_MUG"/>
    <property type="match status" value="1"/>
</dbReference>
<dbReference type="Proteomes" id="UP000241447">
    <property type="component" value="Chromosome"/>
</dbReference>
<dbReference type="InterPro" id="IPR015637">
    <property type="entry name" value="MUG/TDG"/>
</dbReference>
<dbReference type="PANTHER" id="PTHR12159">
    <property type="entry name" value="G/T AND G/U MISMATCH-SPECIFIC DNA GLYCOSYLASE"/>
    <property type="match status" value="1"/>
</dbReference>
<evidence type="ECO:0000313" key="6">
    <source>
        <dbReference type="Proteomes" id="UP000241447"/>
    </source>
</evidence>
<gene>
    <name evidence="5" type="ORF">DA792_04655</name>
</gene>
<protein>
    <submittedName>
        <fullName evidence="5">Mismatch-specific DNA-glycosylase</fullName>
    </submittedName>
</protein>
<dbReference type="Gene3D" id="3.40.470.10">
    <property type="entry name" value="Uracil-DNA glycosylase-like domain"/>
    <property type="match status" value="1"/>
</dbReference>